<evidence type="ECO:0000313" key="4">
    <source>
        <dbReference type="Proteomes" id="UP001630127"/>
    </source>
</evidence>
<comment type="caution">
    <text evidence="3">The sequence shown here is derived from an EMBL/GenBank/DDBJ whole genome shotgun (WGS) entry which is preliminary data.</text>
</comment>
<dbReference type="InterPro" id="IPR024752">
    <property type="entry name" value="Myb/SANT-like_dom"/>
</dbReference>
<dbReference type="EMBL" id="JBJUIK010000004">
    <property type="protein sequence ID" value="KAL3530539.1"/>
    <property type="molecule type" value="Genomic_DNA"/>
</dbReference>
<feature type="compositionally biased region" description="Polar residues" evidence="1">
    <location>
        <begin position="144"/>
        <end position="153"/>
    </location>
</feature>
<gene>
    <name evidence="3" type="ORF">ACH5RR_009861</name>
</gene>
<dbReference type="PANTHER" id="PTHR47584:SF14">
    <property type="entry name" value="L10-INTERACTING MYB DOMAIN-CONTAINING PROTEIN-LIKE"/>
    <property type="match status" value="1"/>
</dbReference>
<protein>
    <recommendedName>
        <fullName evidence="2">Myb/SANT-like domain-containing protein</fullName>
    </recommendedName>
</protein>
<proteinExistence type="predicted"/>
<evidence type="ECO:0000256" key="1">
    <source>
        <dbReference type="SAM" id="MobiDB-lite"/>
    </source>
</evidence>
<evidence type="ECO:0000313" key="3">
    <source>
        <dbReference type="EMBL" id="KAL3530539.1"/>
    </source>
</evidence>
<organism evidence="3 4">
    <name type="scientific">Cinchona calisaya</name>
    <dbReference type="NCBI Taxonomy" id="153742"/>
    <lineage>
        <taxon>Eukaryota</taxon>
        <taxon>Viridiplantae</taxon>
        <taxon>Streptophyta</taxon>
        <taxon>Embryophyta</taxon>
        <taxon>Tracheophyta</taxon>
        <taxon>Spermatophyta</taxon>
        <taxon>Magnoliopsida</taxon>
        <taxon>eudicotyledons</taxon>
        <taxon>Gunneridae</taxon>
        <taxon>Pentapetalae</taxon>
        <taxon>asterids</taxon>
        <taxon>lamiids</taxon>
        <taxon>Gentianales</taxon>
        <taxon>Rubiaceae</taxon>
        <taxon>Cinchonoideae</taxon>
        <taxon>Cinchoneae</taxon>
        <taxon>Cinchona</taxon>
    </lineage>
</organism>
<feature type="compositionally biased region" description="Polar residues" evidence="1">
    <location>
        <begin position="164"/>
        <end position="177"/>
    </location>
</feature>
<dbReference type="Proteomes" id="UP001630127">
    <property type="component" value="Unassembled WGS sequence"/>
</dbReference>
<accession>A0ABD3AH40</accession>
<keyword evidence="4" id="KW-1185">Reference proteome</keyword>
<dbReference type="AlphaFoldDB" id="A0ABD3AH40"/>
<reference evidence="3 4" key="1">
    <citation type="submission" date="2024-11" db="EMBL/GenBank/DDBJ databases">
        <title>A near-complete genome assembly of Cinchona calisaya.</title>
        <authorList>
            <person name="Lian D.C."/>
            <person name="Zhao X.W."/>
            <person name="Wei L."/>
        </authorList>
    </citation>
    <scope>NUCLEOTIDE SEQUENCE [LARGE SCALE GENOMIC DNA]</scope>
    <source>
        <tissue evidence="3">Nenye</tissue>
    </source>
</reference>
<sequence>MAIKRNEGEEAEPEIADWTDSEETIFVHLMLKEIQKGNKPSTSFSKSGWKNIELGFEEKTGKRYSCSQLRNKFNQMRRRYNDLCMLLKEPGFSLDPALGQVTATDDVWKSAVKVNQKVKRFRKKGCPLFNELKIIYGDPAGKSKNVSQLSQHSLDTEDKCGLEDQSTNATSSESVGRSSDEEDYPSRRVRRRRQQLPSSMNEIQGMKKLKSFDNGDALKESTQFAIPSRTSDKKHAEVAYTQTPTTNHVGTVQSSPFSITNCVKCLESIEGIDASTYLKAIRMFKDVDWREMFMAMSAERRLNWLASLD</sequence>
<name>A0ABD3AH40_9GENT</name>
<feature type="domain" description="Myb/SANT-like" evidence="2">
    <location>
        <begin position="18"/>
        <end position="110"/>
    </location>
</feature>
<dbReference type="InterPro" id="IPR045026">
    <property type="entry name" value="LIMYB"/>
</dbReference>
<dbReference type="PANTHER" id="PTHR47584">
    <property type="match status" value="1"/>
</dbReference>
<dbReference type="Pfam" id="PF12776">
    <property type="entry name" value="Myb_DNA-bind_3"/>
    <property type="match status" value="1"/>
</dbReference>
<feature type="region of interest" description="Disordered" evidence="1">
    <location>
        <begin position="143"/>
        <end position="204"/>
    </location>
</feature>
<evidence type="ECO:0000259" key="2">
    <source>
        <dbReference type="Pfam" id="PF12776"/>
    </source>
</evidence>